<dbReference type="CDD" id="cd07489">
    <property type="entry name" value="Peptidases_S8_5"/>
    <property type="match status" value="1"/>
</dbReference>
<name>A0A067S9R1_GALM3</name>
<dbReference type="Pfam" id="PF00082">
    <property type="entry name" value="Peptidase_S8"/>
    <property type="match status" value="1"/>
</dbReference>
<dbReference type="CDD" id="cd02124">
    <property type="entry name" value="PA_PoS1_like"/>
    <property type="match status" value="1"/>
</dbReference>
<dbReference type="SUPFAM" id="SSF52743">
    <property type="entry name" value="Subtilisin-like"/>
    <property type="match status" value="1"/>
</dbReference>
<dbReference type="PROSITE" id="PS00138">
    <property type="entry name" value="SUBTILASE_SER"/>
    <property type="match status" value="1"/>
</dbReference>
<dbReference type="InterPro" id="IPR022398">
    <property type="entry name" value="Peptidase_S8_His-AS"/>
</dbReference>
<evidence type="ECO:0000256" key="3">
    <source>
        <dbReference type="ARBA" id="ARBA00022525"/>
    </source>
</evidence>
<dbReference type="PROSITE" id="PS00136">
    <property type="entry name" value="SUBTILASE_ASP"/>
    <property type="match status" value="1"/>
</dbReference>
<keyword evidence="7 9" id="KW-0720">Serine protease</keyword>
<proteinExistence type="inferred from homology"/>
<dbReference type="PRINTS" id="PR00723">
    <property type="entry name" value="SUBTILISIN"/>
</dbReference>
<accession>A0A067S9R1</accession>
<keyword evidence="5 11" id="KW-0732">Signal</keyword>
<dbReference type="InterPro" id="IPR013783">
    <property type="entry name" value="Ig-like_fold"/>
</dbReference>
<dbReference type="Proteomes" id="UP000027222">
    <property type="component" value="Unassembled WGS sequence"/>
</dbReference>
<evidence type="ECO:0000313" key="16">
    <source>
        <dbReference type="Proteomes" id="UP000027222"/>
    </source>
</evidence>
<dbReference type="InterPro" id="IPR034187">
    <property type="entry name" value="Peptidases_S8_5"/>
</dbReference>
<reference evidence="16" key="1">
    <citation type="journal article" date="2014" name="Proc. Natl. Acad. Sci. U.S.A.">
        <title>Extensive sampling of basidiomycete genomes demonstrates inadequacy of the white-rot/brown-rot paradigm for wood decay fungi.</title>
        <authorList>
            <person name="Riley R."/>
            <person name="Salamov A.A."/>
            <person name="Brown D.W."/>
            <person name="Nagy L.G."/>
            <person name="Floudas D."/>
            <person name="Held B.W."/>
            <person name="Levasseur A."/>
            <person name="Lombard V."/>
            <person name="Morin E."/>
            <person name="Otillar R."/>
            <person name="Lindquist E.A."/>
            <person name="Sun H."/>
            <person name="LaButti K.M."/>
            <person name="Schmutz J."/>
            <person name="Jabbour D."/>
            <person name="Luo H."/>
            <person name="Baker S.E."/>
            <person name="Pisabarro A.G."/>
            <person name="Walton J.D."/>
            <person name="Blanchette R.A."/>
            <person name="Henrissat B."/>
            <person name="Martin F."/>
            <person name="Cullen D."/>
            <person name="Hibbett D.S."/>
            <person name="Grigoriev I.V."/>
        </authorList>
    </citation>
    <scope>NUCLEOTIDE SEQUENCE [LARGE SCALE GENOMIC DNA]</scope>
    <source>
        <strain evidence="16">CBS 339.88</strain>
    </source>
</reference>
<evidence type="ECO:0000256" key="5">
    <source>
        <dbReference type="ARBA" id="ARBA00022729"/>
    </source>
</evidence>
<dbReference type="Gene3D" id="3.50.30.30">
    <property type="match status" value="1"/>
</dbReference>
<sequence length="900" mass="94090">MKSAALWALLPSLLTASSTLATFPIANVKKVTTLPTVPNKFIVEVENIADIPNKRSFTRSLDVIYASLKERAVVFEVTKEFNTDEVFVGAAVVLNDAKDAIAVENTPGVKAIRPIRAFKIPKLAKSHVLTGLDDPQLPPDSLSTHVITGVDKLHAQGIIGKGIKIGIIDTGIDYNHPTLGGGFGSNFLVAGGYDFVGDAYTGSNTPVPDSDPLDNCNGHGTHVAGIIAALPGNEFNITGVAYGSSLSSYRVFGCNGSVTEEVIVEALIKGYKDGMDILTLSLGGADGWAASSGAIAANRIANLGKIVTIAAGNDGDQGSWYSSSPGNAFNAISVASVDNTVIPLQNATVHGVTHDPITYFSPLPFAIKDELPIYATSNDTTVADDACNPLPDSTPDLSPFLVIIRRGSCSFVQKLTNTAAKGAKVALIYDNGNGFAGIGVGDFLATLIQAADGEFLVQQFASGKAVSLSFPQVGGSTNFPSDHGGLVSTFSTYGPSNDFHFKPAVAAPGGNIISTLPLALGRYGVLSGTSMATPFVAGVSALLLNAKGKSPAVAKSARTLFETTASKIPSSFTDGDPLHTLTQAGAGLIQAFEAVHATTIVSPGELILNDTAHFNGIQTFTVKNTGSSPKKYKLSHSPAGTALTIRPGTIFPAVGPVPLSPAAAGVNIVPSSFTLHPGQTQLVVALFTPPKGLDASTYPVYSGFINVASPSENYHVSYLGLAGSLKDKQVVDNTDVFFGFPVPAVLDATGNPQVNPTNYTFANKDNPALLWRLVFGTPALRIDLVDPAITLTPTLNARGFDWGSFFSFPHGNKGGSFAKVKIVGPLASFDYITRQDEATHDDGSVTAWNMLNLDTPAFANGTMVPNGSYRILLRALRVTGNPTKEEDYESWLSPIVGIFA</sequence>
<dbReference type="Gene3D" id="2.60.40.10">
    <property type="entry name" value="Immunoglobulins"/>
    <property type="match status" value="1"/>
</dbReference>
<dbReference type="InterPro" id="IPR023827">
    <property type="entry name" value="Peptidase_S8_Asp-AS"/>
</dbReference>
<dbReference type="Gene3D" id="3.40.50.200">
    <property type="entry name" value="Peptidase S8/S53 domain"/>
    <property type="match status" value="2"/>
</dbReference>
<evidence type="ECO:0008006" key="17">
    <source>
        <dbReference type="Google" id="ProtNLM"/>
    </source>
</evidence>
<feature type="signal peptide" evidence="11">
    <location>
        <begin position="1"/>
        <end position="21"/>
    </location>
</feature>
<dbReference type="InterPro" id="IPR000209">
    <property type="entry name" value="Peptidase_S8/S53_dom"/>
</dbReference>
<gene>
    <name evidence="15" type="ORF">GALMADRAFT_161607</name>
</gene>
<evidence type="ECO:0000256" key="2">
    <source>
        <dbReference type="ARBA" id="ARBA00022512"/>
    </source>
</evidence>
<dbReference type="OrthoDB" id="206201at2759"/>
<comment type="similarity">
    <text evidence="1 9 10">Belongs to the peptidase S8 family.</text>
</comment>
<evidence type="ECO:0000259" key="14">
    <source>
        <dbReference type="Pfam" id="PF06280"/>
    </source>
</evidence>
<dbReference type="GO" id="GO:0004252">
    <property type="term" value="F:serine-type endopeptidase activity"/>
    <property type="evidence" value="ECO:0007669"/>
    <property type="project" value="UniProtKB-UniRule"/>
</dbReference>
<keyword evidence="3" id="KW-0964">Secreted</keyword>
<evidence type="ECO:0000259" key="13">
    <source>
        <dbReference type="Pfam" id="PF02225"/>
    </source>
</evidence>
<dbReference type="EMBL" id="KL142414">
    <property type="protein sequence ID" value="KDR67581.1"/>
    <property type="molecule type" value="Genomic_DNA"/>
</dbReference>
<dbReference type="GO" id="GO:0006508">
    <property type="term" value="P:proteolysis"/>
    <property type="evidence" value="ECO:0007669"/>
    <property type="project" value="UniProtKB-KW"/>
</dbReference>
<dbReference type="Pfam" id="PF06280">
    <property type="entry name" value="fn3_5"/>
    <property type="match status" value="1"/>
</dbReference>
<feature type="active site" description="Charge relay system" evidence="8 9">
    <location>
        <position position="530"/>
    </location>
</feature>
<keyword evidence="4 9" id="KW-0645">Protease</keyword>
<dbReference type="GO" id="GO:0016020">
    <property type="term" value="C:membrane"/>
    <property type="evidence" value="ECO:0007669"/>
    <property type="project" value="InterPro"/>
</dbReference>
<evidence type="ECO:0000259" key="12">
    <source>
        <dbReference type="Pfam" id="PF00082"/>
    </source>
</evidence>
<dbReference type="Pfam" id="PF02225">
    <property type="entry name" value="PA"/>
    <property type="match status" value="1"/>
</dbReference>
<feature type="chain" id="PRO_5001645571" description="Peptidase S8/S53 domain-containing protein" evidence="11">
    <location>
        <begin position="22"/>
        <end position="900"/>
    </location>
</feature>
<dbReference type="InterPro" id="IPR036852">
    <property type="entry name" value="Peptidase_S8/S53_dom_sf"/>
</dbReference>
<evidence type="ECO:0000256" key="8">
    <source>
        <dbReference type="PIRSR" id="PIRSR615500-1"/>
    </source>
</evidence>
<feature type="active site" description="Charge relay system" evidence="8 9">
    <location>
        <position position="169"/>
    </location>
</feature>
<evidence type="ECO:0000256" key="7">
    <source>
        <dbReference type="ARBA" id="ARBA00022825"/>
    </source>
</evidence>
<dbReference type="PROSITE" id="PS51892">
    <property type="entry name" value="SUBTILASE"/>
    <property type="match status" value="1"/>
</dbReference>
<dbReference type="InterPro" id="IPR050131">
    <property type="entry name" value="Peptidase_S8_subtilisin-like"/>
</dbReference>
<evidence type="ECO:0000256" key="4">
    <source>
        <dbReference type="ARBA" id="ARBA00022670"/>
    </source>
</evidence>
<dbReference type="InterPro" id="IPR023828">
    <property type="entry name" value="Peptidase_S8_Ser-AS"/>
</dbReference>
<organism evidence="15 16">
    <name type="scientific">Galerina marginata (strain CBS 339.88)</name>
    <dbReference type="NCBI Taxonomy" id="685588"/>
    <lineage>
        <taxon>Eukaryota</taxon>
        <taxon>Fungi</taxon>
        <taxon>Dikarya</taxon>
        <taxon>Basidiomycota</taxon>
        <taxon>Agaricomycotina</taxon>
        <taxon>Agaricomycetes</taxon>
        <taxon>Agaricomycetidae</taxon>
        <taxon>Agaricales</taxon>
        <taxon>Agaricineae</taxon>
        <taxon>Strophariaceae</taxon>
        <taxon>Galerina</taxon>
    </lineage>
</organism>
<feature type="domain" description="Peptidase S8/S53" evidence="12">
    <location>
        <begin position="160"/>
        <end position="587"/>
    </location>
</feature>
<evidence type="ECO:0000313" key="15">
    <source>
        <dbReference type="EMBL" id="KDR67581.1"/>
    </source>
</evidence>
<keyword evidence="6 9" id="KW-0378">Hydrolase</keyword>
<feature type="domain" description="C5a peptidase/Subtilisin-like protease SBT2-like Fn3-like" evidence="14">
    <location>
        <begin position="608"/>
        <end position="713"/>
    </location>
</feature>
<feature type="active site" description="Charge relay system" evidence="8 9">
    <location>
        <position position="219"/>
    </location>
</feature>
<dbReference type="PANTHER" id="PTHR43806">
    <property type="entry name" value="PEPTIDASE S8"/>
    <property type="match status" value="1"/>
</dbReference>
<evidence type="ECO:0000256" key="9">
    <source>
        <dbReference type="PROSITE-ProRule" id="PRU01240"/>
    </source>
</evidence>
<dbReference type="InterPro" id="IPR046450">
    <property type="entry name" value="PA_dom_sf"/>
</dbReference>
<keyword evidence="2" id="KW-0134">Cell wall</keyword>
<dbReference type="HOGENOM" id="CLU_003559_1_1_1"/>
<evidence type="ECO:0000256" key="11">
    <source>
        <dbReference type="SAM" id="SignalP"/>
    </source>
</evidence>
<dbReference type="InterPro" id="IPR003137">
    <property type="entry name" value="PA_domain"/>
</dbReference>
<keyword evidence="16" id="KW-1185">Reference proteome</keyword>
<dbReference type="GO" id="GO:0005615">
    <property type="term" value="C:extracellular space"/>
    <property type="evidence" value="ECO:0007669"/>
    <property type="project" value="TreeGrafter"/>
</dbReference>
<dbReference type="InterPro" id="IPR015500">
    <property type="entry name" value="Peptidase_S8_subtilisin-rel"/>
</dbReference>
<dbReference type="SUPFAM" id="SSF52025">
    <property type="entry name" value="PA domain"/>
    <property type="match status" value="1"/>
</dbReference>
<dbReference type="InterPro" id="IPR010435">
    <property type="entry name" value="C5a/SBT2-like_Fn3"/>
</dbReference>
<evidence type="ECO:0000256" key="10">
    <source>
        <dbReference type="RuleBase" id="RU003355"/>
    </source>
</evidence>
<dbReference type="PANTHER" id="PTHR43806:SF66">
    <property type="entry name" value="SERIN ENDOPEPTIDASE"/>
    <property type="match status" value="1"/>
</dbReference>
<dbReference type="STRING" id="685588.A0A067S9R1"/>
<feature type="domain" description="PA" evidence="13">
    <location>
        <begin position="383"/>
        <end position="453"/>
    </location>
</feature>
<protein>
    <recommendedName>
        <fullName evidence="17">Peptidase S8/S53 domain-containing protein</fullName>
    </recommendedName>
</protein>
<evidence type="ECO:0000256" key="1">
    <source>
        <dbReference type="ARBA" id="ARBA00011073"/>
    </source>
</evidence>
<evidence type="ECO:0000256" key="6">
    <source>
        <dbReference type="ARBA" id="ARBA00022801"/>
    </source>
</evidence>
<dbReference type="AlphaFoldDB" id="A0A067S9R1"/>
<dbReference type="PROSITE" id="PS00137">
    <property type="entry name" value="SUBTILASE_HIS"/>
    <property type="match status" value="1"/>
</dbReference>